<keyword evidence="1" id="KW-0812">Transmembrane</keyword>
<dbReference type="Proteomes" id="UP000728185">
    <property type="component" value="Unassembled WGS sequence"/>
</dbReference>
<protein>
    <submittedName>
        <fullName evidence="2">Vesicle transport through interaction with t-SNAREs 1</fullName>
    </submittedName>
</protein>
<gene>
    <name evidence="2" type="ORF">FBUS_11870</name>
</gene>
<reference evidence="2" key="1">
    <citation type="submission" date="2019-05" db="EMBL/GenBank/DDBJ databases">
        <title>Annotation for the trematode Fasciolopsis buski.</title>
        <authorList>
            <person name="Choi Y.-J."/>
        </authorList>
    </citation>
    <scope>NUCLEOTIDE SEQUENCE</scope>
    <source>
        <strain evidence="2">HT</strain>
        <tissue evidence="2">Whole worm</tissue>
    </source>
</reference>
<accession>A0A8E0S730</accession>
<comment type="caution">
    <text evidence="2">The sequence shown here is derived from an EMBL/GenBank/DDBJ whole genome shotgun (WGS) entry which is preliminary data.</text>
</comment>
<evidence type="ECO:0000313" key="3">
    <source>
        <dbReference type="Proteomes" id="UP000728185"/>
    </source>
</evidence>
<feature type="non-terminal residue" evidence="2">
    <location>
        <position position="1"/>
    </location>
</feature>
<dbReference type="EMBL" id="LUCM01001811">
    <property type="protein sequence ID" value="KAA0198332.1"/>
    <property type="molecule type" value="Genomic_DNA"/>
</dbReference>
<feature type="transmembrane region" description="Helical" evidence="1">
    <location>
        <begin position="6"/>
        <end position="26"/>
    </location>
</feature>
<keyword evidence="1" id="KW-0472">Membrane</keyword>
<evidence type="ECO:0000313" key="2">
    <source>
        <dbReference type="EMBL" id="KAA0198332.1"/>
    </source>
</evidence>
<organism evidence="2 3">
    <name type="scientific">Fasciolopsis buskii</name>
    <dbReference type="NCBI Taxonomy" id="27845"/>
    <lineage>
        <taxon>Eukaryota</taxon>
        <taxon>Metazoa</taxon>
        <taxon>Spiralia</taxon>
        <taxon>Lophotrochozoa</taxon>
        <taxon>Platyhelminthes</taxon>
        <taxon>Trematoda</taxon>
        <taxon>Digenea</taxon>
        <taxon>Plagiorchiida</taxon>
        <taxon>Echinostomata</taxon>
        <taxon>Echinostomatoidea</taxon>
        <taxon>Fasciolidae</taxon>
        <taxon>Fasciolopsis</taxon>
    </lineage>
</organism>
<name>A0A8E0S730_9TREM</name>
<keyword evidence="1" id="KW-1133">Transmembrane helix</keyword>
<sequence>ILQNRVLLAGIGFFIIIVFIVALYLVSQRQYNAIPANPSSGNVPAPTRVETQPASLPSVQLDNIIPKHNTGRNKRSLLLAAYGLF</sequence>
<keyword evidence="3" id="KW-1185">Reference proteome</keyword>
<proteinExistence type="predicted"/>
<dbReference type="AlphaFoldDB" id="A0A8E0S730"/>
<evidence type="ECO:0000256" key="1">
    <source>
        <dbReference type="SAM" id="Phobius"/>
    </source>
</evidence>